<dbReference type="AlphaFoldDB" id="A0A409W2R3"/>
<dbReference type="SMART" id="SM00355">
    <property type="entry name" value="ZnF_C2H2"/>
    <property type="match status" value="2"/>
</dbReference>
<keyword evidence="1" id="KW-0862">Zinc</keyword>
<organism evidence="4 5">
    <name type="scientific">Gymnopilus dilepis</name>
    <dbReference type="NCBI Taxonomy" id="231916"/>
    <lineage>
        <taxon>Eukaryota</taxon>
        <taxon>Fungi</taxon>
        <taxon>Dikarya</taxon>
        <taxon>Basidiomycota</taxon>
        <taxon>Agaricomycotina</taxon>
        <taxon>Agaricomycetes</taxon>
        <taxon>Agaricomycetidae</taxon>
        <taxon>Agaricales</taxon>
        <taxon>Agaricineae</taxon>
        <taxon>Hymenogastraceae</taxon>
        <taxon>Gymnopilus</taxon>
    </lineage>
</organism>
<dbReference type="PROSITE" id="PS50157">
    <property type="entry name" value="ZINC_FINGER_C2H2_2"/>
    <property type="match status" value="1"/>
</dbReference>
<dbReference type="InParanoid" id="A0A409W2R3"/>
<name>A0A409W2R3_9AGAR</name>
<sequence>MTNNFYGPPDLEQASFGVRTAEYNHDPNFLHHDYCYNSSVVGYNELPLHSVQGCPLHVTREDFVQPLGGTAAWQSHYDQMPLVNYDTALHHAQGLGVGDSISTQSILTSMQGLDIGGYQPHPSYVVPPPVAVAASPLGISVQTYPPSCGQSPTAMPVDAFNAPTPIEFGLSSPEETSTRAVEDLIPQPTKSSTKKTKWEKCKVGEGMYQCPICGVIIATAVSLDRHVRKIDHGGQGDHCRICWKRLARLDGARRHERLVHKYSAKHDHFEELLLKCRREWMAWEGLNDSNVGTKMIKNYHGEKSKKPKKSKKSKKPKKASVSSTQ</sequence>
<evidence type="ECO:0000256" key="1">
    <source>
        <dbReference type="PROSITE-ProRule" id="PRU00042"/>
    </source>
</evidence>
<gene>
    <name evidence="4" type="ORF">CVT26_003311</name>
</gene>
<evidence type="ECO:0000313" key="4">
    <source>
        <dbReference type="EMBL" id="PPQ72782.1"/>
    </source>
</evidence>
<dbReference type="InterPro" id="IPR013087">
    <property type="entry name" value="Znf_C2H2_type"/>
</dbReference>
<keyword evidence="1" id="KW-0479">Metal-binding</keyword>
<dbReference type="Proteomes" id="UP000284706">
    <property type="component" value="Unassembled WGS sequence"/>
</dbReference>
<feature type="compositionally biased region" description="Basic residues" evidence="2">
    <location>
        <begin position="305"/>
        <end position="318"/>
    </location>
</feature>
<dbReference type="EMBL" id="NHYE01005439">
    <property type="protein sequence ID" value="PPQ72782.1"/>
    <property type="molecule type" value="Genomic_DNA"/>
</dbReference>
<dbReference type="GO" id="GO:0008270">
    <property type="term" value="F:zinc ion binding"/>
    <property type="evidence" value="ECO:0007669"/>
    <property type="project" value="UniProtKB-KW"/>
</dbReference>
<keyword evidence="5" id="KW-1185">Reference proteome</keyword>
<evidence type="ECO:0000259" key="3">
    <source>
        <dbReference type="PROSITE" id="PS50157"/>
    </source>
</evidence>
<dbReference type="PROSITE" id="PS00028">
    <property type="entry name" value="ZINC_FINGER_C2H2_1"/>
    <property type="match status" value="2"/>
</dbReference>
<dbReference type="Gene3D" id="3.30.160.60">
    <property type="entry name" value="Classic Zinc Finger"/>
    <property type="match status" value="1"/>
</dbReference>
<proteinExistence type="predicted"/>
<reference evidence="4 5" key="1">
    <citation type="journal article" date="2018" name="Evol. Lett.">
        <title>Horizontal gene cluster transfer increased hallucinogenic mushroom diversity.</title>
        <authorList>
            <person name="Reynolds H.T."/>
            <person name="Vijayakumar V."/>
            <person name="Gluck-Thaler E."/>
            <person name="Korotkin H.B."/>
            <person name="Matheny P.B."/>
            <person name="Slot J.C."/>
        </authorList>
    </citation>
    <scope>NUCLEOTIDE SEQUENCE [LARGE SCALE GENOMIC DNA]</scope>
    <source>
        <strain evidence="4 5">SRW20</strain>
    </source>
</reference>
<protein>
    <recommendedName>
        <fullName evidence="3">C2H2-type domain-containing protein</fullName>
    </recommendedName>
</protein>
<comment type="caution">
    <text evidence="4">The sequence shown here is derived from an EMBL/GenBank/DDBJ whole genome shotgun (WGS) entry which is preliminary data.</text>
</comment>
<accession>A0A409W2R3</accession>
<evidence type="ECO:0000313" key="5">
    <source>
        <dbReference type="Proteomes" id="UP000284706"/>
    </source>
</evidence>
<evidence type="ECO:0000256" key="2">
    <source>
        <dbReference type="SAM" id="MobiDB-lite"/>
    </source>
</evidence>
<keyword evidence="1" id="KW-0863">Zinc-finger</keyword>
<feature type="domain" description="C2H2-type" evidence="3">
    <location>
        <begin position="208"/>
        <end position="237"/>
    </location>
</feature>
<feature type="region of interest" description="Disordered" evidence="2">
    <location>
        <begin position="297"/>
        <end position="325"/>
    </location>
</feature>